<keyword evidence="2" id="KW-1185">Reference proteome</keyword>
<dbReference type="Proteomes" id="UP000536179">
    <property type="component" value="Unassembled WGS sequence"/>
</dbReference>
<evidence type="ECO:0000313" key="2">
    <source>
        <dbReference type="Proteomes" id="UP000536179"/>
    </source>
</evidence>
<dbReference type="EMBL" id="JACHXU010000002">
    <property type="protein sequence ID" value="MBB3205166.1"/>
    <property type="molecule type" value="Genomic_DNA"/>
</dbReference>
<accession>A0A7W5DVB2</accession>
<dbReference type="AlphaFoldDB" id="A0A7W5DVB2"/>
<evidence type="ECO:0000313" key="1">
    <source>
        <dbReference type="EMBL" id="MBB3205166.1"/>
    </source>
</evidence>
<organism evidence="1 2">
    <name type="scientific">Aporhodopirellula rubra</name>
    <dbReference type="NCBI Taxonomy" id="980271"/>
    <lineage>
        <taxon>Bacteria</taxon>
        <taxon>Pseudomonadati</taxon>
        <taxon>Planctomycetota</taxon>
        <taxon>Planctomycetia</taxon>
        <taxon>Pirellulales</taxon>
        <taxon>Pirellulaceae</taxon>
        <taxon>Aporhodopirellula</taxon>
    </lineage>
</organism>
<name>A0A7W5DVB2_9BACT</name>
<sequence length="408" mass="45532">MTDTNNQPGRRRRSPIHADILNSPVLQLQRSLAAQQALLKPVATIPDLSAALTPASVKIFQDVQKMVAVQKTIRSELADTAFALRTAQNRVLAEVQTMAAANAAISRHFRETVEATSMVRQALSGNILSEIRSALAVRASFASQVRDTLKAATEARKLVRDNVLSSVRAAIAARDSISRQVRETVEAASTFRTQVLPTLQAVTTRLNTLRLDKLIQMAEDLPAGDALPVEWSEGQSDALAAQLESDIAAHPDADEWTVEEQINYLIDWTQRQDNAQSRQHMISLLINLIASTIFWLSINVVPNLLSHSHENSPRIQIIIRDVREHIEQQPLPTNDRAELRIVSRRSAPVKATRRRRSMRIANLVAGDVVRVCEKRGKSVHVEWTDLESGLSREGWMMSKHLVPMKKHR</sequence>
<protein>
    <submittedName>
        <fullName evidence="1">Putative nucleic acid-binding Zn-ribbon protein</fullName>
    </submittedName>
</protein>
<gene>
    <name evidence="1" type="ORF">FHS27_000933</name>
</gene>
<dbReference type="RefSeq" id="WP_184302253.1">
    <property type="nucleotide sequence ID" value="NZ_JACHXU010000002.1"/>
</dbReference>
<proteinExistence type="predicted"/>
<comment type="caution">
    <text evidence="1">The sequence shown here is derived from an EMBL/GenBank/DDBJ whole genome shotgun (WGS) entry which is preliminary data.</text>
</comment>
<reference evidence="1 2" key="1">
    <citation type="submission" date="2020-08" db="EMBL/GenBank/DDBJ databases">
        <title>Genomic Encyclopedia of Type Strains, Phase III (KMG-III): the genomes of soil and plant-associated and newly described type strains.</title>
        <authorList>
            <person name="Whitman W."/>
        </authorList>
    </citation>
    <scope>NUCLEOTIDE SEQUENCE [LARGE SCALE GENOMIC DNA]</scope>
    <source>
        <strain evidence="1 2">CECT 8075</strain>
    </source>
</reference>